<reference evidence="1" key="1">
    <citation type="submission" date="2019-05" db="EMBL/GenBank/DDBJ databases">
        <authorList>
            <person name="Hibberd M."/>
        </authorList>
    </citation>
    <scope>NUCLEOTIDE SEQUENCE</scope>
    <source>
        <strain evidence="1">Neisseria_subflava_BgEED23</strain>
    </source>
</reference>
<sequence>MQLVAFDVGDDFVVEADLVQVAAAVIQVVDLSAVGQDGGGTVAVEVVVVADAFGNGQIQHVVLRIAPVGFTKAYSLLILV</sequence>
<name>A0A9X9QYB9_NEISU</name>
<dbReference type="EMBL" id="CABFLZ010000026">
    <property type="protein sequence ID" value="VTY06927.1"/>
    <property type="molecule type" value="Genomic_DNA"/>
</dbReference>
<proteinExistence type="predicted"/>
<organism evidence="1 2">
    <name type="scientific">Neisseria subflava</name>
    <dbReference type="NCBI Taxonomy" id="28449"/>
    <lineage>
        <taxon>Bacteria</taxon>
        <taxon>Pseudomonadati</taxon>
        <taxon>Pseudomonadota</taxon>
        <taxon>Betaproteobacteria</taxon>
        <taxon>Neisseriales</taxon>
        <taxon>Neisseriaceae</taxon>
        <taxon>Neisseria</taxon>
    </lineage>
</organism>
<accession>A0A9X9QYB9</accession>
<dbReference type="AlphaFoldDB" id="A0A9X9QYB9"/>
<evidence type="ECO:0000313" key="2">
    <source>
        <dbReference type="Proteomes" id="UP000626795"/>
    </source>
</evidence>
<gene>
    <name evidence="1" type="ORF">ONOEEDHL_02188</name>
</gene>
<keyword evidence="2" id="KW-1185">Reference proteome</keyword>
<evidence type="ECO:0000313" key="1">
    <source>
        <dbReference type="EMBL" id="VTY06927.1"/>
    </source>
</evidence>
<protein>
    <submittedName>
        <fullName evidence="1">Uncharacterized protein</fullName>
    </submittedName>
</protein>
<comment type="caution">
    <text evidence="1">The sequence shown here is derived from an EMBL/GenBank/DDBJ whole genome shotgun (WGS) entry which is preliminary data.</text>
</comment>
<dbReference type="Proteomes" id="UP000626795">
    <property type="component" value="Unassembled WGS sequence"/>
</dbReference>